<feature type="compositionally biased region" description="Basic residues" evidence="1">
    <location>
        <begin position="13"/>
        <end position="24"/>
    </location>
</feature>
<protein>
    <submittedName>
        <fullName evidence="2">Uncharacterized protein</fullName>
    </submittedName>
</protein>
<dbReference type="Proteomes" id="UP000799436">
    <property type="component" value="Unassembled WGS sequence"/>
</dbReference>
<feature type="compositionally biased region" description="Basic and acidic residues" evidence="1">
    <location>
        <begin position="25"/>
        <end position="34"/>
    </location>
</feature>
<evidence type="ECO:0000313" key="2">
    <source>
        <dbReference type="EMBL" id="KAF2773096.1"/>
    </source>
</evidence>
<organism evidence="2 3">
    <name type="scientific">Teratosphaeria nubilosa</name>
    <dbReference type="NCBI Taxonomy" id="161662"/>
    <lineage>
        <taxon>Eukaryota</taxon>
        <taxon>Fungi</taxon>
        <taxon>Dikarya</taxon>
        <taxon>Ascomycota</taxon>
        <taxon>Pezizomycotina</taxon>
        <taxon>Dothideomycetes</taxon>
        <taxon>Dothideomycetidae</taxon>
        <taxon>Mycosphaerellales</taxon>
        <taxon>Teratosphaeriaceae</taxon>
        <taxon>Teratosphaeria</taxon>
    </lineage>
</organism>
<feature type="compositionally biased region" description="Low complexity" evidence="1">
    <location>
        <begin position="42"/>
        <end position="62"/>
    </location>
</feature>
<keyword evidence="3" id="KW-1185">Reference proteome</keyword>
<name>A0A6G1LJR2_9PEZI</name>
<dbReference type="EMBL" id="ML995812">
    <property type="protein sequence ID" value="KAF2773096.1"/>
    <property type="molecule type" value="Genomic_DNA"/>
</dbReference>
<dbReference type="AlphaFoldDB" id="A0A6G1LJR2"/>
<proteinExistence type="predicted"/>
<evidence type="ECO:0000313" key="3">
    <source>
        <dbReference type="Proteomes" id="UP000799436"/>
    </source>
</evidence>
<evidence type="ECO:0000256" key="1">
    <source>
        <dbReference type="SAM" id="MobiDB-lite"/>
    </source>
</evidence>
<sequence>MRRFTGQLGRGIKAIKRNPKQRPAKLREFSRDILEDQQTPAQSLCSRSSSSGLRSSIGSQESDNTFQETTTRDPHVGGVLEIDLSSRSALPTIDAQTAEYNLAHIDPPPETTMAGDGIVFHPSSEVYDALPVEDPSEQPANGFQYGSQEEYEQVLRGQTYIHFYEEEESDYVPGPARLILASDGSFLVAGKCKRNSPRQQMCYCEYDDDLQDYKCYKDKPCGCEDDLKSD</sequence>
<feature type="region of interest" description="Disordered" evidence="1">
    <location>
        <begin position="1"/>
        <end position="74"/>
    </location>
</feature>
<accession>A0A6G1LJR2</accession>
<gene>
    <name evidence="2" type="ORF">EJ03DRAFT_365913</name>
</gene>
<reference evidence="2" key="1">
    <citation type="journal article" date="2020" name="Stud. Mycol.">
        <title>101 Dothideomycetes genomes: a test case for predicting lifestyles and emergence of pathogens.</title>
        <authorList>
            <person name="Haridas S."/>
            <person name="Albert R."/>
            <person name="Binder M."/>
            <person name="Bloem J."/>
            <person name="Labutti K."/>
            <person name="Salamov A."/>
            <person name="Andreopoulos B."/>
            <person name="Baker S."/>
            <person name="Barry K."/>
            <person name="Bills G."/>
            <person name="Bluhm B."/>
            <person name="Cannon C."/>
            <person name="Castanera R."/>
            <person name="Culley D."/>
            <person name="Daum C."/>
            <person name="Ezra D."/>
            <person name="Gonzalez J."/>
            <person name="Henrissat B."/>
            <person name="Kuo A."/>
            <person name="Liang C."/>
            <person name="Lipzen A."/>
            <person name="Lutzoni F."/>
            <person name="Magnuson J."/>
            <person name="Mondo S."/>
            <person name="Nolan M."/>
            <person name="Ohm R."/>
            <person name="Pangilinan J."/>
            <person name="Park H.-J."/>
            <person name="Ramirez L."/>
            <person name="Alfaro M."/>
            <person name="Sun H."/>
            <person name="Tritt A."/>
            <person name="Yoshinaga Y."/>
            <person name="Zwiers L.-H."/>
            <person name="Turgeon B."/>
            <person name="Goodwin S."/>
            <person name="Spatafora J."/>
            <person name="Crous P."/>
            <person name="Grigoriev I."/>
        </authorList>
    </citation>
    <scope>NUCLEOTIDE SEQUENCE</scope>
    <source>
        <strain evidence="2">CBS 116005</strain>
    </source>
</reference>